<dbReference type="PANTHER" id="PTHR36566:SF1">
    <property type="entry name" value="PYRIDINIUM-3,5-BISTHIOCARBOXYLIC ACID MONONUCLEOTIDE NICKEL INSERTION PROTEIN"/>
    <property type="match status" value="1"/>
</dbReference>
<reference evidence="3 4" key="1">
    <citation type="submission" date="2019-02" db="EMBL/GenBank/DDBJ databases">
        <title>Deep-cultivation of Planctomycetes and their phenomic and genomic characterization uncovers novel biology.</title>
        <authorList>
            <person name="Wiegand S."/>
            <person name="Jogler M."/>
            <person name="Boedeker C."/>
            <person name="Pinto D."/>
            <person name="Vollmers J."/>
            <person name="Rivas-Marin E."/>
            <person name="Kohn T."/>
            <person name="Peeters S.H."/>
            <person name="Heuer A."/>
            <person name="Rast P."/>
            <person name="Oberbeckmann S."/>
            <person name="Bunk B."/>
            <person name="Jeske O."/>
            <person name="Meyerdierks A."/>
            <person name="Storesund J.E."/>
            <person name="Kallscheuer N."/>
            <person name="Luecker S."/>
            <person name="Lage O.M."/>
            <person name="Pohl T."/>
            <person name="Merkel B.J."/>
            <person name="Hornburger P."/>
            <person name="Mueller R.-W."/>
            <person name="Bruemmer F."/>
            <person name="Labrenz M."/>
            <person name="Spormann A.M."/>
            <person name="Op den Camp H."/>
            <person name="Overmann J."/>
            <person name="Amann R."/>
            <person name="Jetten M.S.M."/>
            <person name="Mascher T."/>
            <person name="Medema M.H."/>
            <person name="Devos D.P."/>
            <person name="Kaster A.-K."/>
            <person name="Ovreas L."/>
            <person name="Rohde M."/>
            <person name="Galperin M.Y."/>
            <person name="Jogler C."/>
        </authorList>
    </citation>
    <scope>NUCLEOTIDE SEQUENCE [LARGE SCALE GENOMIC DNA]</scope>
    <source>
        <strain evidence="3 4">SV_7m_r</strain>
    </source>
</reference>
<accession>A0A517SWB6</accession>
<dbReference type="EMBL" id="CP036272">
    <property type="protein sequence ID" value="QDT60426.1"/>
    <property type="molecule type" value="Genomic_DNA"/>
</dbReference>
<dbReference type="OrthoDB" id="9765625at2"/>
<evidence type="ECO:0000256" key="2">
    <source>
        <dbReference type="HAMAP-Rule" id="MF_01074"/>
    </source>
</evidence>
<gene>
    <name evidence="3" type="ORF">SV7mr_29490</name>
</gene>
<dbReference type="GO" id="GO:0016151">
    <property type="term" value="F:nickel cation binding"/>
    <property type="evidence" value="ECO:0007669"/>
    <property type="project" value="UniProtKB-UniRule"/>
</dbReference>
<dbReference type="GO" id="GO:0016829">
    <property type="term" value="F:lyase activity"/>
    <property type="evidence" value="ECO:0007669"/>
    <property type="project" value="UniProtKB-UniRule"/>
</dbReference>
<dbReference type="Gene3D" id="3.30.70.1380">
    <property type="entry name" value="Transcriptional regulatory protein pf0864 domain like"/>
    <property type="match status" value="1"/>
</dbReference>
<dbReference type="HAMAP" id="MF_01074">
    <property type="entry name" value="LarC"/>
    <property type="match status" value="1"/>
</dbReference>
<dbReference type="AlphaFoldDB" id="A0A517SWB6"/>
<dbReference type="RefSeq" id="WP_145273110.1">
    <property type="nucleotide sequence ID" value="NZ_CP036272.1"/>
</dbReference>
<name>A0A517SWB6_9BACT</name>
<dbReference type="InterPro" id="IPR002822">
    <property type="entry name" value="Ni_insertion"/>
</dbReference>
<keyword evidence="2" id="KW-0456">Lyase</keyword>
<organism evidence="3 4">
    <name type="scientific">Stieleria bergensis</name>
    <dbReference type="NCBI Taxonomy" id="2528025"/>
    <lineage>
        <taxon>Bacteria</taxon>
        <taxon>Pseudomonadati</taxon>
        <taxon>Planctomycetota</taxon>
        <taxon>Planctomycetia</taxon>
        <taxon>Pirellulales</taxon>
        <taxon>Pirellulaceae</taxon>
        <taxon>Stieleria</taxon>
    </lineage>
</organism>
<keyword evidence="4" id="KW-1185">Reference proteome</keyword>
<evidence type="ECO:0000313" key="4">
    <source>
        <dbReference type="Proteomes" id="UP000315003"/>
    </source>
</evidence>
<dbReference type="Proteomes" id="UP000315003">
    <property type="component" value="Chromosome"/>
</dbReference>
<comment type="similarity">
    <text evidence="2">Belongs to the LarC family.</text>
</comment>
<dbReference type="PANTHER" id="PTHR36566">
    <property type="entry name" value="NICKEL INSERTION PROTEIN-RELATED"/>
    <property type="match status" value="1"/>
</dbReference>
<evidence type="ECO:0000256" key="1">
    <source>
        <dbReference type="ARBA" id="ARBA00022596"/>
    </source>
</evidence>
<protein>
    <recommendedName>
        <fullName evidence="2">Putative nickel insertion protein</fullName>
    </recommendedName>
</protein>
<dbReference type="NCBIfam" id="TIGR00299">
    <property type="entry name" value="nickel pincer cofactor biosynthesis protein LarC"/>
    <property type="match status" value="1"/>
</dbReference>
<evidence type="ECO:0000313" key="3">
    <source>
        <dbReference type="EMBL" id="QDT60426.1"/>
    </source>
</evidence>
<dbReference type="Pfam" id="PF01969">
    <property type="entry name" value="Ni_insertion"/>
    <property type="match status" value="1"/>
</dbReference>
<proteinExistence type="inferred from homology"/>
<sequence>MAKFAYFDCLSGIAGDMTLAALIDAGADQEQIQAALCSMGLPELKLETQDVKKCGFRALYLQVKHPPEHAHRHLHHITEMIDSAGEIDDQAKELAKSIFQHVAVAEAKVHGTTLRKVHFHEVGAIDSIADIVGVSVAITSLGITAAMASPVPVGSGQIVIDHGRVSVPAPATAEILQGVPLAASSLQAELTTPTGAAIIKQLATDFGPLPPLQIESIGYGAGTADFPEQPNMLRILIGQRGELDTSEQQSISEFRQPTVIQSDSVAVLETNLDDASGEQIADCVNRLFDAGALDVTQIPCIMKKGRPGVVLSVIAPPELSSKLETVMFRFSPTIGLRKRICQRSLLPRQTITIDTPWGTIPAKSVQISAHEQRIKVEHDDACRMADQHDLTPESIRHYAEGVALSDNERVEPV</sequence>
<keyword evidence="1 2" id="KW-0533">Nickel</keyword>